<dbReference type="KEGG" id="bany:112054551"/>
<accession>A0A6J1NTR5</accession>
<dbReference type="GO" id="GO:0062129">
    <property type="term" value="C:chitin-based extracellular matrix"/>
    <property type="evidence" value="ECO:0007669"/>
    <property type="project" value="TreeGrafter"/>
</dbReference>
<dbReference type="Proteomes" id="UP001652582">
    <property type="component" value="Chromosome 7"/>
</dbReference>
<evidence type="ECO:0000256" key="1">
    <source>
        <dbReference type="ARBA" id="ARBA00022460"/>
    </source>
</evidence>
<keyword evidence="2 4" id="KW-0732">Signal</keyword>
<evidence type="ECO:0000313" key="6">
    <source>
        <dbReference type="RefSeq" id="XP_023950144.2"/>
    </source>
</evidence>
<dbReference type="InterPro" id="IPR031311">
    <property type="entry name" value="CHIT_BIND_RR_consensus"/>
</dbReference>
<reference evidence="6" key="1">
    <citation type="submission" date="2025-08" db="UniProtKB">
        <authorList>
            <consortium name="RefSeq"/>
        </authorList>
    </citation>
    <scope>IDENTIFICATION</scope>
</reference>
<dbReference type="RefSeq" id="XP_023950144.2">
    <property type="nucleotide sequence ID" value="XM_024094376.2"/>
</dbReference>
<dbReference type="GO" id="GO:0008010">
    <property type="term" value="F:structural constituent of chitin-based larval cuticle"/>
    <property type="evidence" value="ECO:0007669"/>
    <property type="project" value="TreeGrafter"/>
</dbReference>
<name>A0A6J1NTR5_BICAN</name>
<proteinExistence type="predicted"/>
<feature type="signal peptide" evidence="4">
    <location>
        <begin position="1"/>
        <end position="25"/>
    </location>
</feature>
<keyword evidence="1 3" id="KW-0193">Cuticle</keyword>
<dbReference type="Pfam" id="PF00379">
    <property type="entry name" value="Chitin_bind_4"/>
    <property type="match status" value="1"/>
</dbReference>
<dbReference type="PROSITE" id="PS51155">
    <property type="entry name" value="CHIT_BIND_RR_2"/>
    <property type="match status" value="1"/>
</dbReference>
<dbReference type="PROSITE" id="PS00233">
    <property type="entry name" value="CHIT_BIND_RR_1"/>
    <property type="match status" value="1"/>
</dbReference>
<evidence type="ECO:0000256" key="3">
    <source>
        <dbReference type="PROSITE-ProRule" id="PRU00497"/>
    </source>
</evidence>
<dbReference type="OrthoDB" id="8123782at2759"/>
<dbReference type="InterPro" id="IPR000618">
    <property type="entry name" value="Insect_cuticle"/>
</dbReference>
<sequence length="111" mass="12202">MSVYYFIKCLQKLVVLCSVLGALSAQETKEAVEILTEKTFVNEDGYNFVYKTSDGVSRQEEGQLITVGDHQGIGVKGSYSYVAPDGQQYIVSFTADDKGYKPTIKIASNSQ</sequence>
<organism evidence="5 6">
    <name type="scientific">Bicyclus anynana</name>
    <name type="common">Squinting bush brown butterfly</name>
    <dbReference type="NCBI Taxonomy" id="110368"/>
    <lineage>
        <taxon>Eukaryota</taxon>
        <taxon>Metazoa</taxon>
        <taxon>Ecdysozoa</taxon>
        <taxon>Arthropoda</taxon>
        <taxon>Hexapoda</taxon>
        <taxon>Insecta</taxon>
        <taxon>Pterygota</taxon>
        <taxon>Neoptera</taxon>
        <taxon>Endopterygota</taxon>
        <taxon>Lepidoptera</taxon>
        <taxon>Glossata</taxon>
        <taxon>Ditrysia</taxon>
        <taxon>Papilionoidea</taxon>
        <taxon>Nymphalidae</taxon>
        <taxon>Satyrinae</taxon>
        <taxon>Satyrini</taxon>
        <taxon>Mycalesina</taxon>
        <taxon>Bicyclus</taxon>
    </lineage>
</organism>
<keyword evidence="5" id="KW-1185">Reference proteome</keyword>
<evidence type="ECO:0000256" key="2">
    <source>
        <dbReference type="ARBA" id="ARBA00022729"/>
    </source>
</evidence>
<dbReference type="GeneID" id="112054551"/>
<dbReference type="PRINTS" id="PR00947">
    <property type="entry name" value="CUTICLE"/>
</dbReference>
<dbReference type="PANTHER" id="PTHR10380:SF173">
    <property type="entry name" value="CUTICULAR PROTEIN 47EF, ISOFORM C-RELATED"/>
    <property type="match status" value="1"/>
</dbReference>
<feature type="chain" id="PRO_5046372383" evidence="4">
    <location>
        <begin position="26"/>
        <end position="111"/>
    </location>
</feature>
<gene>
    <name evidence="6" type="primary">LOC112054551</name>
</gene>
<evidence type="ECO:0000313" key="5">
    <source>
        <dbReference type="Proteomes" id="UP001652582"/>
    </source>
</evidence>
<dbReference type="PANTHER" id="PTHR10380">
    <property type="entry name" value="CUTICLE PROTEIN"/>
    <property type="match status" value="1"/>
</dbReference>
<dbReference type="AlphaFoldDB" id="A0A6J1NTR5"/>
<dbReference type="InterPro" id="IPR050468">
    <property type="entry name" value="Cuticle_Struct_Prot"/>
</dbReference>
<protein>
    <submittedName>
        <fullName evidence="6">Endocuticle structural glycoprotein SgAbd-5 isoform X1</fullName>
    </submittedName>
</protein>
<evidence type="ECO:0000256" key="4">
    <source>
        <dbReference type="SAM" id="SignalP"/>
    </source>
</evidence>